<keyword evidence="1" id="KW-0732">Signal</keyword>
<protein>
    <recommendedName>
        <fullName evidence="3">Lipoprotein</fullName>
    </recommendedName>
</protein>
<dbReference type="PROSITE" id="PS51257">
    <property type="entry name" value="PROKAR_LIPOPROTEIN"/>
    <property type="match status" value="1"/>
</dbReference>
<comment type="caution">
    <text evidence="2">The sequence shown here is derived from an EMBL/GenBank/DDBJ whole genome shotgun (WGS) entry which is preliminary data.</text>
</comment>
<dbReference type="EMBL" id="DSFC01000109">
    <property type="protein sequence ID" value="HEV09132.1"/>
    <property type="molecule type" value="Genomic_DNA"/>
</dbReference>
<evidence type="ECO:0008006" key="3">
    <source>
        <dbReference type="Google" id="ProtNLM"/>
    </source>
</evidence>
<dbReference type="AlphaFoldDB" id="A0A831YAX2"/>
<feature type="chain" id="PRO_5032698055" description="Lipoprotein" evidence="1">
    <location>
        <begin position="24"/>
        <end position="205"/>
    </location>
</feature>
<accession>A0A831YAX2</accession>
<evidence type="ECO:0000313" key="2">
    <source>
        <dbReference type="EMBL" id="HEV09132.1"/>
    </source>
</evidence>
<dbReference type="Proteomes" id="UP000885621">
    <property type="component" value="Unassembled WGS sequence"/>
</dbReference>
<name>A0A831YAX2_9AQUI</name>
<sequence length="205" mass="23246">MRKILISTIALSVSLLYSCSTTTFQPFYCENKFKEVKQKDNSIPDKFSFAGSAIVSGMPVLIRGDFKDQGKLVLSSPFGKSLLNIEKENENMCIKVAGFQSCDRSEILSLVSLYMPQAAPLVDVNLLKSLVSKKFNLKDNEKIQCESKQLKVIRPDYTLVYEDNDLRKIIYKDYTIDYGLNNEISVINNGKVLLKMNLSNISFER</sequence>
<reference evidence="2" key="1">
    <citation type="journal article" date="2020" name="mSystems">
        <title>Genome- and Community-Level Interaction Insights into Carbon Utilization and Element Cycling Functions of Hydrothermarchaeota in Hydrothermal Sediment.</title>
        <authorList>
            <person name="Zhou Z."/>
            <person name="Liu Y."/>
            <person name="Xu W."/>
            <person name="Pan J."/>
            <person name="Luo Z.H."/>
            <person name="Li M."/>
        </authorList>
    </citation>
    <scope>NUCLEOTIDE SEQUENCE [LARGE SCALE GENOMIC DNA]</scope>
    <source>
        <strain evidence="2">SpSt-1257</strain>
    </source>
</reference>
<evidence type="ECO:0000256" key="1">
    <source>
        <dbReference type="SAM" id="SignalP"/>
    </source>
</evidence>
<gene>
    <name evidence="2" type="ORF">ENO34_01880</name>
</gene>
<feature type="signal peptide" evidence="1">
    <location>
        <begin position="1"/>
        <end position="23"/>
    </location>
</feature>
<organism evidence="2">
    <name type="scientific">Sulfurihydrogenibium azorense</name>
    <dbReference type="NCBI Taxonomy" id="309806"/>
    <lineage>
        <taxon>Bacteria</taxon>
        <taxon>Pseudomonadati</taxon>
        <taxon>Aquificota</taxon>
        <taxon>Aquificia</taxon>
        <taxon>Aquificales</taxon>
        <taxon>Hydrogenothermaceae</taxon>
        <taxon>Sulfurihydrogenibium</taxon>
    </lineage>
</organism>
<proteinExistence type="predicted"/>